<sequence>MDKDLKTKLPIKLDRMLPIKLDRMLPIKLNQPRKPINKHMKKDNKDQYDEDEDEDTLPSPSSLFPVSDPTLDPSLDFL</sequence>
<reference evidence="2" key="1">
    <citation type="submission" date="2022-10" db="EMBL/GenBank/DDBJ databases">
        <title>Puccinia triticina Genome sequencing and assembly.</title>
        <authorList>
            <person name="Li C."/>
        </authorList>
    </citation>
    <scope>NUCLEOTIDE SEQUENCE</scope>
    <source>
        <strain evidence="2">Pt15</strain>
    </source>
</reference>
<protein>
    <submittedName>
        <fullName evidence="2">Uncharacterized protein</fullName>
    </submittedName>
</protein>
<accession>A0ABY7CNQ5</accession>
<dbReference type="EMBL" id="CP110427">
    <property type="protein sequence ID" value="WAQ86794.1"/>
    <property type="molecule type" value="Genomic_DNA"/>
</dbReference>
<name>A0ABY7CNQ5_9BASI</name>
<dbReference type="Proteomes" id="UP001164743">
    <property type="component" value="Chromosome 7A"/>
</dbReference>
<gene>
    <name evidence="2" type="ORF">PtA15_7A523</name>
</gene>
<proteinExistence type="predicted"/>
<dbReference type="RefSeq" id="XP_053022349.1">
    <property type="nucleotide sequence ID" value="XM_053171138.1"/>
</dbReference>
<organism evidence="2 3">
    <name type="scientific">Puccinia triticina</name>
    <dbReference type="NCBI Taxonomy" id="208348"/>
    <lineage>
        <taxon>Eukaryota</taxon>
        <taxon>Fungi</taxon>
        <taxon>Dikarya</taxon>
        <taxon>Basidiomycota</taxon>
        <taxon>Pucciniomycotina</taxon>
        <taxon>Pucciniomycetes</taxon>
        <taxon>Pucciniales</taxon>
        <taxon>Pucciniaceae</taxon>
        <taxon>Puccinia</taxon>
    </lineage>
</organism>
<feature type="region of interest" description="Disordered" evidence="1">
    <location>
        <begin position="27"/>
        <end position="78"/>
    </location>
</feature>
<evidence type="ECO:0000313" key="3">
    <source>
        <dbReference type="Proteomes" id="UP001164743"/>
    </source>
</evidence>
<dbReference type="GeneID" id="77812033"/>
<evidence type="ECO:0000313" key="2">
    <source>
        <dbReference type="EMBL" id="WAQ86794.1"/>
    </source>
</evidence>
<evidence type="ECO:0000256" key="1">
    <source>
        <dbReference type="SAM" id="MobiDB-lite"/>
    </source>
</evidence>
<keyword evidence="3" id="KW-1185">Reference proteome</keyword>